<comment type="caution">
    <text evidence="2">The sequence shown here is derived from an EMBL/GenBank/DDBJ whole genome shotgun (WGS) entry which is preliminary data.</text>
</comment>
<evidence type="ECO:0008006" key="4">
    <source>
        <dbReference type="Google" id="ProtNLM"/>
    </source>
</evidence>
<feature type="region of interest" description="Disordered" evidence="1">
    <location>
        <begin position="181"/>
        <end position="245"/>
    </location>
</feature>
<dbReference type="InterPro" id="IPR039600">
    <property type="entry name" value="TANGO6/Rtp1"/>
</dbReference>
<organism evidence="2 3">
    <name type="scientific">Xenoophorus captivus</name>
    <dbReference type="NCBI Taxonomy" id="1517983"/>
    <lineage>
        <taxon>Eukaryota</taxon>
        <taxon>Metazoa</taxon>
        <taxon>Chordata</taxon>
        <taxon>Craniata</taxon>
        <taxon>Vertebrata</taxon>
        <taxon>Euteleostomi</taxon>
        <taxon>Actinopterygii</taxon>
        <taxon>Neopterygii</taxon>
        <taxon>Teleostei</taxon>
        <taxon>Neoteleostei</taxon>
        <taxon>Acanthomorphata</taxon>
        <taxon>Ovalentaria</taxon>
        <taxon>Atherinomorphae</taxon>
        <taxon>Cyprinodontiformes</taxon>
        <taxon>Goodeidae</taxon>
        <taxon>Xenoophorus</taxon>
    </lineage>
</organism>
<protein>
    <recommendedName>
        <fullName evidence="4">Telomere length regulation protein TEL2 homolog</fullName>
    </recommendedName>
</protein>
<feature type="compositionally biased region" description="Polar residues" evidence="1">
    <location>
        <begin position="209"/>
        <end position="224"/>
    </location>
</feature>
<reference evidence="2 3" key="1">
    <citation type="submission" date="2021-06" db="EMBL/GenBank/DDBJ databases">
        <authorList>
            <person name="Palmer J.M."/>
        </authorList>
    </citation>
    <scope>NUCLEOTIDE SEQUENCE [LARGE SCALE GENOMIC DNA]</scope>
    <source>
        <strain evidence="2 3">XC_2019</strain>
        <tissue evidence="2">Muscle</tissue>
    </source>
</reference>
<proteinExistence type="predicted"/>
<dbReference type="EMBL" id="JAHRIN010008684">
    <property type="protein sequence ID" value="MEQ2193778.1"/>
    <property type="molecule type" value="Genomic_DNA"/>
</dbReference>
<dbReference type="PANTHER" id="PTHR20959">
    <property type="entry name" value="TRANSPORT AND GOLGI ORGANIZATION PROTEIN 6 FAMILY MEMBER"/>
    <property type="match status" value="1"/>
</dbReference>
<name>A0ABV0QE11_9TELE</name>
<sequence length="363" mass="39326">LTSWAVAADEEIDEKKVDVAAMTLLEVEQQLLGGSERQAEKLALLQVLAVMLECLQHDKLLRRTSQVNLSSAPVAGCGLHGVLAPEGLCWPGCGLRAKCWETSGEPDAEHGDGPGCDSAVCTSETFPLTQQLSSEDYSCMSRLLPPLEALSQQHPDVVIQELASNLRAIIATHGAYRPEKLADAAQSSRNPEGTPKKNKMNSDGKKQETPASTHSRFPQSSQHPSPAGRGGTSSSDDPDPNNKRFSDWLLEACDPEVPTRAFALRVLTQRVQRRDPEAVQAQEKVLTVCVLLTDSFVTSLLQPVGNETRCLNFYTLSTLFGEFALCFGVRGYYSCSSSRHIFGFGISPTALERAKHSTGSSVL</sequence>
<feature type="non-terminal residue" evidence="2">
    <location>
        <position position="1"/>
    </location>
</feature>
<dbReference type="Proteomes" id="UP001434883">
    <property type="component" value="Unassembled WGS sequence"/>
</dbReference>
<dbReference type="PANTHER" id="PTHR20959:SF1">
    <property type="entry name" value="TRANSPORT AND GOLGI ORGANIZATION PROTEIN 6 HOMOLOG"/>
    <property type="match status" value="1"/>
</dbReference>
<evidence type="ECO:0000256" key="1">
    <source>
        <dbReference type="SAM" id="MobiDB-lite"/>
    </source>
</evidence>
<accession>A0ABV0QE11</accession>
<keyword evidence="3" id="KW-1185">Reference proteome</keyword>
<evidence type="ECO:0000313" key="3">
    <source>
        <dbReference type="Proteomes" id="UP001434883"/>
    </source>
</evidence>
<evidence type="ECO:0000313" key="2">
    <source>
        <dbReference type="EMBL" id="MEQ2193778.1"/>
    </source>
</evidence>
<gene>
    <name evidence="2" type="ORF">XENOCAPTIV_013514</name>
</gene>